<evidence type="ECO:0000256" key="3">
    <source>
        <dbReference type="ARBA" id="ARBA00022692"/>
    </source>
</evidence>
<feature type="transmembrane region" description="Helical" evidence="7">
    <location>
        <begin position="283"/>
        <end position="307"/>
    </location>
</feature>
<feature type="transmembrane region" description="Helical" evidence="7">
    <location>
        <begin position="87"/>
        <end position="107"/>
    </location>
</feature>
<accession>G3UMS9</accession>
<evidence type="ECO:0000256" key="4">
    <source>
        <dbReference type="ARBA" id="ARBA00022989"/>
    </source>
</evidence>
<keyword evidence="6" id="KW-0915">Sodium</keyword>
<dbReference type="InterPro" id="IPR037272">
    <property type="entry name" value="SNS_sf"/>
</dbReference>
<feature type="transmembrane region" description="Helical" evidence="7">
    <location>
        <begin position="20"/>
        <end position="37"/>
    </location>
</feature>
<reference evidence="8" key="2">
    <citation type="submission" date="2025-08" db="UniProtKB">
        <authorList>
            <consortium name="Ensembl"/>
        </authorList>
    </citation>
    <scope>IDENTIFICATION</scope>
    <source>
        <strain evidence="8">Isolate ISIS603380</strain>
    </source>
</reference>
<feature type="transmembrane region" description="Helical" evidence="7">
    <location>
        <begin position="172"/>
        <end position="194"/>
    </location>
</feature>
<organism evidence="8 9">
    <name type="scientific">Loxodonta africana</name>
    <name type="common">African elephant</name>
    <dbReference type="NCBI Taxonomy" id="9785"/>
    <lineage>
        <taxon>Eukaryota</taxon>
        <taxon>Metazoa</taxon>
        <taxon>Chordata</taxon>
        <taxon>Craniata</taxon>
        <taxon>Vertebrata</taxon>
        <taxon>Euteleostomi</taxon>
        <taxon>Mammalia</taxon>
        <taxon>Eutheria</taxon>
        <taxon>Afrotheria</taxon>
        <taxon>Proboscidea</taxon>
        <taxon>Elephantidae</taxon>
        <taxon>Loxodonta</taxon>
    </lineage>
</organism>
<evidence type="ECO:0000256" key="6">
    <source>
        <dbReference type="PIRSR" id="PIRSR600175-1"/>
    </source>
</evidence>
<dbReference type="SUPFAM" id="SSF161070">
    <property type="entry name" value="SNF-like"/>
    <property type="match status" value="1"/>
</dbReference>
<dbReference type="HOGENOM" id="CLU_006855_7_2_1"/>
<evidence type="ECO:0000256" key="2">
    <source>
        <dbReference type="ARBA" id="ARBA00022448"/>
    </source>
</evidence>
<keyword evidence="5 7" id="KW-0472">Membrane</keyword>
<dbReference type="GO" id="GO:0046872">
    <property type="term" value="F:metal ion binding"/>
    <property type="evidence" value="ECO:0007669"/>
    <property type="project" value="UniProtKB-KW"/>
</dbReference>
<dbReference type="PRINTS" id="PR00176">
    <property type="entry name" value="NANEUSMPORT"/>
</dbReference>
<comment type="subcellular location">
    <subcellularLocation>
        <location evidence="1">Membrane</location>
        <topology evidence="1">Multi-pass membrane protein</topology>
    </subcellularLocation>
</comment>
<keyword evidence="3 7" id="KW-0812">Transmembrane</keyword>
<dbReference type="PANTHER" id="PTHR11616">
    <property type="entry name" value="SODIUM/CHLORIDE DEPENDENT TRANSPORTER"/>
    <property type="match status" value="1"/>
</dbReference>
<feature type="transmembrane region" description="Helical" evidence="7">
    <location>
        <begin position="562"/>
        <end position="585"/>
    </location>
</feature>
<dbReference type="AlphaFoldDB" id="G3UMS9"/>
<evidence type="ECO:0000256" key="1">
    <source>
        <dbReference type="ARBA" id="ARBA00004141"/>
    </source>
</evidence>
<dbReference type="InterPro" id="IPR000175">
    <property type="entry name" value="Na/ntran_symport"/>
</dbReference>
<keyword evidence="2" id="KW-0813">Transport</keyword>
<evidence type="ECO:0000313" key="9">
    <source>
        <dbReference type="Proteomes" id="UP000007646"/>
    </source>
</evidence>
<dbReference type="PROSITE" id="PS00754">
    <property type="entry name" value="NA_NEUROTRAN_SYMP_2"/>
    <property type="match status" value="1"/>
</dbReference>
<evidence type="ECO:0008006" key="10">
    <source>
        <dbReference type="Google" id="ProtNLM"/>
    </source>
</evidence>
<dbReference type="InParanoid" id="G3UMS9"/>
<feature type="transmembrane region" description="Helical" evidence="7">
    <location>
        <begin position="475"/>
        <end position="498"/>
    </location>
</feature>
<feature type="transmembrane region" description="Helical" evidence="7">
    <location>
        <begin position="403"/>
        <end position="424"/>
    </location>
</feature>
<dbReference type="GeneTree" id="ENSGT00940000165610"/>
<dbReference type="Pfam" id="PF00209">
    <property type="entry name" value="SNF"/>
    <property type="match status" value="1"/>
</dbReference>
<feature type="binding site" evidence="6">
    <location>
        <position position="25"/>
    </location>
    <ligand>
        <name>Na(+)</name>
        <dbReference type="ChEBI" id="CHEBI:29101"/>
        <label>1</label>
    </ligand>
</feature>
<keyword evidence="9" id="KW-1185">Reference proteome</keyword>
<keyword evidence="4 7" id="KW-1133">Transmembrane helix</keyword>
<feature type="transmembrane region" description="Helical" evidence="7">
    <location>
        <begin position="519"/>
        <end position="542"/>
    </location>
</feature>
<sequence length="586" mass="65366">EPKNKAPTERPSWANKIEYLLAQVGFSVGLSTIWRFPFLCYHVGGGVFLIIYIVMMFLIGIPLLFLEMAAGQRLRQGSIGVWKVISPWLGGVGYASFTVCLIVGLYYSTIMSWSFCYFVQSFQSPLPWTVCPSLENSNASDPECERTRPTTYFWYRKVLKATDEIEKGGLPVLHLSVSLFVTWLLTCISMIQGLKSTGKMLYISVLLPCLILACLLFRSLQLEGAFSGLERLLDAKVSSLFSVEVWRRTGNQLFYALGLGAGSFTAISSYIPRSNNCVFDAFAVALLSLVTSMTATLIVFCIMGHLATTDTKKCHKKNAEKLVYLAAIGKLPPEAKPPDSVYEDPISIFTSWFNNLPENVQNMVTINVPLCNLTETFDEGMVGPGVSLVALIELISVFSGPTFWAIIIYLLLVNVGLSTMIGIVQGIITPLQDTFSSLRKHPKLLTVGVCVLMFLGSLTFTRPSGSYYVNLLDDYWASLPLFFIVILENVAMAWIYGARRFLADLMVMLGRPISPIYRWVWSCLSPIVLIVLSVTSLIHMYVKTPHYTAWDASLSDEVIRDYPPWAVALLKTFIIITILPIPVYFL</sequence>
<dbReference type="GO" id="GO:0005886">
    <property type="term" value="C:plasma membrane"/>
    <property type="evidence" value="ECO:0007669"/>
    <property type="project" value="TreeGrafter"/>
</dbReference>
<dbReference type="eggNOG" id="KOG3659">
    <property type="taxonomic scope" value="Eukaryota"/>
</dbReference>
<feature type="binding site" evidence="6">
    <location>
        <position position="28"/>
    </location>
    <ligand>
        <name>Na(+)</name>
        <dbReference type="ChEBI" id="CHEBI:29101"/>
        <label>1</label>
    </ligand>
</feature>
<evidence type="ECO:0000313" key="8">
    <source>
        <dbReference type="Ensembl" id="ENSLAFP00000029138.1"/>
    </source>
</evidence>
<dbReference type="OMA" id="ISPIYRW"/>
<dbReference type="Proteomes" id="UP000007646">
    <property type="component" value="Unassembled WGS sequence"/>
</dbReference>
<dbReference type="PROSITE" id="PS50267">
    <property type="entry name" value="NA_NEUROTRAN_SYMP_3"/>
    <property type="match status" value="1"/>
</dbReference>
<feature type="transmembrane region" description="Helical" evidence="7">
    <location>
        <begin position="444"/>
        <end position="463"/>
    </location>
</feature>
<dbReference type="GO" id="GO:0035725">
    <property type="term" value="P:sodium ion transmembrane transport"/>
    <property type="evidence" value="ECO:0007669"/>
    <property type="project" value="TreeGrafter"/>
</dbReference>
<reference evidence="8" key="3">
    <citation type="submission" date="2025-09" db="UniProtKB">
        <authorList>
            <consortium name="Ensembl"/>
        </authorList>
    </citation>
    <scope>IDENTIFICATION</scope>
    <source>
        <strain evidence="8">Isolate ISIS603380</strain>
    </source>
</reference>
<proteinExistence type="predicted"/>
<keyword evidence="6" id="KW-0479">Metal-binding</keyword>
<dbReference type="Ensembl" id="ENSLAFT00000030705.1">
    <property type="protein sequence ID" value="ENSLAFP00000029138.1"/>
    <property type="gene ID" value="ENSLAFG00000029890.1"/>
</dbReference>
<dbReference type="NCBIfam" id="NF037979">
    <property type="entry name" value="Na_transp"/>
    <property type="match status" value="1"/>
</dbReference>
<feature type="transmembrane region" description="Helical" evidence="7">
    <location>
        <begin position="201"/>
        <end position="220"/>
    </location>
</feature>
<name>G3UMS9_LOXAF</name>
<dbReference type="PANTHER" id="PTHR11616:SF100">
    <property type="entry name" value="TRANSPORTER"/>
    <property type="match status" value="1"/>
</dbReference>
<dbReference type="GO" id="GO:0006865">
    <property type="term" value="P:amino acid transport"/>
    <property type="evidence" value="ECO:0007669"/>
    <property type="project" value="TreeGrafter"/>
</dbReference>
<feature type="transmembrane region" description="Helical" evidence="7">
    <location>
        <begin position="43"/>
        <end position="66"/>
    </location>
</feature>
<feature type="transmembrane region" description="Helical" evidence="7">
    <location>
        <begin position="253"/>
        <end position="271"/>
    </location>
</feature>
<protein>
    <recommendedName>
        <fullName evidence="10">Transporter</fullName>
    </recommendedName>
</protein>
<evidence type="ECO:0000256" key="5">
    <source>
        <dbReference type="ARBA" id="ARBA00023136"/>
    </source>
</evidence>
<evidence type="ECO:0000256" key="7">
    <source>
        <dbReference type="SAM" id="Phobius"/>
    </source>
</evidence>
<reference evidence="8 9" key="1">
    <citation type="submission" date="2009-06" db="EMBL/GenBank/DDBJ databases">
        <title>The Genome Sequence of Loxodonta africana (African elephant).</title>
        <authorList>
            <person name="Di Palma F."/>
            <person name="Heiman D."/>
            <person name="Young S."/>
            <person name="Johnson J."/>
            <person name="Lander E.S."/>
            <person name="Lindblad-Toh K."/>
        </authorList>
    </citation>
    <scope>NUCLEOTIDE SEQUENCE [LARGE SCALE GENOMIC DNA]</scope>
    <source>
        <strain evidence="8 9">Isolate ISIS603380</strain>
    </source>
</reference>